<comment type="caution">
    <text evidence="1">The sequence shown here is derived from an EMBL/GenBank/DDBJ whole genome shotgun (WGS) entry which is preliminary data.</text>
</comment>
<sequence>MLTRLVNHMIWIFKGVQVYGLVGKSGTGKSFRAELVADKYNIEMIIDDGLLIKDQKILAGKTAKRAKGILAAIGTALFASNEHATQVRQALYQEKFKRILLIGTSEKMVRKIAHRLLLPNPHKIVLIEDVATKEEIDAAPRARNSTGKHIIPVPAIEVKQTYPRIFFDSIKIFFKRRFHPVRKGHFIEKTVVRPDYSDRGRISISEAALTQMVLHCV</sequence>
<organism evidence="1">
    <name type="scientific">marine sediment metagenome</name>
    <dbReference type="NCBI Taxonomy" id="412755"/>
    <lineage>
        <taxon>unclassified sequences</taxon>
        <taxon>metagenomes</taxon>
        <taxon>ecological metagenomes</taxon>
    </lineage>
</organism>
<dbReference type="InterPro" id="IPR027417">
    <property type="entry name" value="P-loop_NTPase"/>
</dbReference>
<protein>
    <submittedName>
        <fullName evidence="1">Uncharacterized protein</fullName>
    </submittedName>
</protein>
<gene>
    <name evidence="1" type="ORF">LCGC14_3129250</name>
</gene>
<proteinExistence type="predicted"/>
<accession>A0A0F8Y793</accession>
<dbReference type="SUPFAM" id="SSF52540">
    <property type="entry name" value="P-loop containing nucleoside triphosphate hydrolases"/>
    <property type="match status" value="1"/>
</dbReference>
<dbReference type="EMBL" id="LAZR01068239">
    <property type="protein sequence ID" value="KKK50014.1"/>
    <property type="molecule type" value="Genomic_DNA"/>
</dbReference>
<feature type="non-terminal residue" evidence="1">
    <location>
        <position position="217"/>
    </location>
</feature>
<dbReference type="AlphaFoldDB" id="A0A0F8Y793"/>
<reference evidence="1" key="1">
    <citation type="journal article" date="2015" name="Nature">
        <title>Complex archaea that bridge the gap between prokaryotes and eukaryotes.</title>
        <authorList>
            <person name="Spang A."/>
            <person name="Saw J.H."/>
            <person name="Jorgensen S.L."/>
            <person name="Zaremba-Niedzwiedzka K."/>
            <person name="Martijn J."/>
            <person name="Lind A.E."/>
            <person name="van Eijk R."/>
            <person name="Schleper C."/>
            <person name="Guy L."/>
            <person name="Ettema T.J."/>
        </authorList>
    </citation>
    <scope>NUCLEOTIDE SEQUENCE</scope>
</reference>
<evidence type="ECO:0000313" key="1">
    <source>
        <dbReference type="EMBL" id="KKK50014.1"/>
    </source>
</evidence>
<name>A0A0F8Y793_9ZZZZ</name>